<organism evidence="1 2">
    <name type="scientific">Bauhinia variegata</name>
    <name type="common">Purple orchid tree</name>
    <name type="synonym">Phanera variegata</name>
    <dbReference type="NCBI Taxonomy" id="167791"/>
    <lineage>
        <taxon>Eukaryota</taxon>
        <taxon>Viridiplantae</taxon>
        <taxon>Streptophyta</taxon>
        <taxon>Embryophyta</taxon>
        <taxon>Tracheophyta</taxon>
        <taxon>Spermatophyta</taxon>
        <taxon>Magnoliopsida</taxon>
        <taxon>eudicotyledons</taxon>
        <taxon>Gunneridae</taxon>
        <taxon>Pentapetalae</taxon>
        <taxon>rosids</taxon>
        <taxon>fabids</taxon>
        <taxon>Fabales</taxon>
        <taxon>Fabaceae</taxon>
        <taxon>Cercidoideae</taxon>
        <taxon>Cercideae</taxon>
        <taxon>Bauhiniinae</taxon>
        <taxon>Bauhinia</taxon>
    </lineage>
</organism>
<evidence type="ECO:0000313" key="2">
    <source>
        <dbReference type="Proteomes" id="UP000828941"/>
    </source>
</evidence>
<accession>A0ACB9N1B5</accession>
<protein>
    <submittedName>
        <fullName evidence="1">Uncharacterized protein</fullName>
    </submittedName>
</protein>
<gene>
    <name evidence="1" type="ORF">L6164_021685</name>
</gene>
<reference evidence="1 2" key="1">
    <citation type="journal article" date="2022" name="DNA Res.">
        <title>Chromosomal-level genome assembly of the orchid tree Bauhinia variegata (Leguminosae; Cercidoideae) supports the allotetraploid origin hypothesis of Bauhinia.</title>
        <authorList>
            <person name="Zhong Y."/>
            <person name="Chen Y."/>
            <person name="Zheng D."/>
            <person name="Pang J."/>
            <person name="Liu Y."/>
            <person name="Luo S."/>
            <person name="Meng S."/>
            <person name="Qian L."/>
            <person name="Wei D."/>
            <person name="Dai S."/>
            <person name="Zhou R."/>
        </authorList>
    </citation>
    <scope>NUCLEOTIDE SEQUENCE [LARGE SCALE GENOMIC DNA]</scope>
    <source>
        <strain evidence="1">BV-YZ2020</strain>
    </source>
</reference>
<name>A0ACB9N1B5_BAUVA</name>
<comment type="caution">
    <text evidence="1">The sequence shown here is derived from an EMBL/GenBank/DDBJ whole genome shotgun (WGS) entry which is preliminary data.</text>
</comment>
<sequence length="535" mass="59516">MVQLMKSETNNCLKRVKLEVKDSGRDELGPIDKRSKLDSSQEWASSADSLPIPPTLYNPLDEPSPLGLRLRKSPSLLDLIQMRLSQEDNSNLAIGNKKDHEGAKVSGASTADNKLKASNFPASILRIGTWEYKSRYEGDLVAKCYFAKHKLVWEVLDGCLKNKIEIPWSDIMALKANYPEDGPGTLELVLFRRPLFFREINPQPRKHTLWQATSDFTGGQASIQRRHFMQCQQGLLGKHYEKLIQCDMRLNLLSQQPSMVIECPYFEPGAVIDDHLEASDGFDRRSEEQASFFSMQDVDSASAVQSSSSKDEQNLMGKAVENVSQEITSPSSGTVMDSRVIEEFKSRGAETLKFLSNLEGIKVPGLHPSMSMDDLVNHIENCISEKMTSGNPVFTADKQYSRSILEELTQYLFNDSQLAAASDEQFLMSRVNSLCCLLQKDPSTAQESKLKLDHCLDADGGEKVDKSDSTLVSASPSKSELVECKDQQYDASGCKQGTGIPRKDSVGDLLLNLPRIASLPQFLFHVSDGSDSQVR</sequence>
<keyword evidence="2" id="KW-1185">Reference proteome</keyword>
<dbReference type="EMBL" id="CM039433">
    <property type="protein sequence ID" value="KAI4329419.1"/>
    <property type="molecule type" value="Genomic_DNA"/>
</dbReference>
<dbReference type="Proteomes" id="UP000828941">
    <property type="component" value="Chromosome 8"/>
</dbReference>
<evidence type="ECO:0000313" key="1">
    <source>
        <dbReference type="EMBL" id="KAI4329419.1"/>
    </source>
</evidence>
<proteinExistence type="predicted"/>